<reference evidence="17 18" key="1">
    <citation type="submission" date="2017-07" db="EMBL/GenBank/DDBJ databases">
        <title>Analysis of two Campylobacter avium genomes and identification of a novel hippuricase gene.</title>
        <authorList>
            <person name="Miller W.G."/>
            <person name="Chapman M.H."/>
            <person name="Yee E."/>
            <person name="Revez J."/>
            <person name="Bono J.L."/>
            <person name="Rossi M."/>
        </authorList>
    </citation>
    <scope>NUCLEOTIDE SEQUENCE [LARGE SCALE GENOMIC DNA]</scope>
    <source>
        <strain evidence="17 18">LMG 24591</strain>
    </source>
</reference>
<evidence type="ECO:0000256" key="5">
    <source>
        <dbReference type="ARBA" id="ARBA00022862"/>
    </source>
</evidence>
<dbReference type="GO" id="GO:0008379">
    <property type="term" value="F:thioredoxin peroxidase activity"/>
    <property type="evidence" value="ECO:0007669"/>
    <property type="project" value="TreeGrafter"/>
</dbReference>
<dbReference type="Proteomes" id="UP000201169">
    <property type="component" value="Chromosome"/>
</dbReference>
<dbReference type="InterPro" id="IPR013766">
    <property type="entry name" value="Thioredoxin_domain"/>
</dbReference>
<dbReference type="PROSITE" id="PS51352">
    <property type="entry name" value="THIOREDOXIN_2"/>
    <property type="match status" value="1"/>
</dbReference>
<evidence type="ECO:0000256" key="12">
    <source>
        <dbReference type="ARBA" id="ARBA00049091"/>
    </source>
</evidence>
<keyword evidence="5" id="KW-0049">Antioxidant</keyword>
<keyword evidence="18" id="KW-1185">Reference proteome</keyword>
<dbReference type="Pfam" id="PF00578">
    <property type="entry name" value="AhpC-TSA"/>
    <property type="match status" value="1"/>
</dbReference>
<protein>
    <recommendedName>
        <fullName evidence="13">Putative peroxiredoxin bcp</fullName>
        <ecNumber evidence="3">1.11.1.24</ecNumber>
    </recommendedName>
    <alternativeName>
        <fullName evidence="14">Bacterioferritin comigratory protein homolog</fullName>
    </alternativeName>
    <alternativeName>
        <fullName evidence="9">Thioredoxin peroxidase</fullName>
    </alternativeName>
    <alternativeName>
        <fullName evidence="11">Thioredoxin-dependent peroxiredoxin Bcp</fullName>
    </alternativeName>
</protein>
<organism evidence="17 18">
    <name type="scientific">Campylobacter avium LMG 24591</name>
    <dbReference type="NCBI Taxonomy" id="522484"/>
    <lineage>
        <taxon>Bacteria</taxon>
        <taxon>Pseudomonadati</taxon>
        <taxon>Campylobacterota</taxon>
        <taxon>Epsilonproteobacteria</taxon>
        <taxon>Campylobacterales</taxon>
        <taxon>Campylobacteraceae</taxon>
        <taxon>Campylobacter</taxon>
    </lineage>
</organism>
<dbReference type="SUPFAM" id="SSF52833">
    <property type="entry name" value="Thioredoxin-like"/>
    <property type="match status" value="1"/>
</dbReference>
<dbReference type="OrthoDB" id="9812811at2"/>
<dbReference type="InterPro" id="IPR024706">
    <property type="entry name" value="Peroxiredoxin_AhpC-typ"/>
</dbReference>
<evidence type="ECO:0000256" key="1">
    <source>
        <dbReference type="ARBA" id="ARBA00003330"/>
    </source>
</evidence>
<dbReference type="GO" id="GO:0045454">
    <property type="term" value="P:cell redox homeostasis"/>
    <property type="evidence" value="ECO:0007669"/>
    <property type="project" value="TreeGrafter"/>
</dbReference>
<dbReference type="GO" id="GO:0005737">
    <property type="term" value="C:cytoplasm"/>
    <property type="evidence" value="ECO:0007669"/>
    <property type="project" value="TreeGrafter"/>
</dbReference>
<evidence type="ECO:0000256" key="9">
    <source>
        <dbReference type="ARBA" id="ARBA00032824"/>
    </source>
</evidence>
<dbReference type="EMBL" id="CP022347">
    <property type="protein sequence ID" value="ASQ29753.1"/>
    <property type="molecule type" value="Genomic_DNA"/>
</dbReference>
<evidence type="ECO:0000256" key="6">
    <source>
        <dbReference type="ARBA" id="ARBA00023002"/>
    </source>
</evidence>
<dbReference type="AlphaFoldDB" id="A0A222MUX2"/>
<evidence type="ECO:0000313" key="18">
    <source>
        <dbReference type="Proteomes" id="UP000201169"/>
    </source>
</evidence>
<dbReference type="InterPro" id="IPR050924">
    <property type="entry name" value="Peroxiredoxin_BCP/PrxQ"/>
</dbReference>
<dbReference type="PANTHER" id="PTHR42801:SF4">
    <property type="entry name" value="AHPC_TSA FAMILY PROTEIN"/>
    <property type="match status" value="1"/>
</dbReference>
<evidence type="ECO:0000256" key="11">
    <source>
        <dbReference type="ARBA" id="ARBA00042639"/>
    </source>
</evidence>
<dbReference type="EC" id="1.11.1.24" evidence="3"/>
<keyword evidence="6 17" id="KW-0560">Oxidoreductase</keyword>
<feature type="active site" description="Cysteine sulfenic acid (-SOH) intermediate; for peroxidase activity" evidence="15">
    <location>
        <position position="46"/>
    </location>
</feature>
<gene>
    <name evidence="17" type="primary">bcp</name>
    <name evidence="17" type="ORF">CAV_0080</name>
</gene>
<dbReference type="InterPro" id="IPR000866">
    <property type="entry name" value="AhpC/TSA"/>
</dbReference>
<comment type="catalytic activity">
    <reaction evidence="12">
        <text>a hydroperoxide + [thioredoxin]-dithiol = an alcohol + [thioredoxin]-disulfide + H2O</text>
        <dbReference type="Rhea" id="RHEA:62620"/>
        <dbReference type="Rhea" id="RHEA-COMP:10698"/>
        <dbReference type="Rhea" id="RHEA-COMP:10700"/>
        <dbReference type="ChEBI" id="CHEBI:15377"/>
        <dbReference type="ChEBI" id="CHEBI:29950"/>
        <dbReference type="ChEBI" id="CHEBI:30879"/>
        <dbReference type="ChEBI" id="CHEBI:35924"/>
        <dbReference type="ChEBI" id="CHEBI:50058"/>
        <dbReference type="EC" id="1.11.1.24"/>
    </reaction>
</comment>
<keyword evidence="8" id="KW-0676">Redox-active center</keyword>
<evidence type="ECO:0000256" key="3">
    <source>
        <dbReference type="ARBA" id="ARBA00013017"/>
    </source>
</evidence>
<comment type="subunit">
    <text evidence="2">Monomer.</text>
</comment>
<comment type="similarity">
    <text evidence="10">Belongs to the peroxiredoxin family. BCP/PrxQ subfamily.</text>
</comment>
<dbReference type="FunFam" id="3.40.30.10:FF:000007">
    <property type="entry name" value="Thioredoxin-dependent thiol peroxidase"/>
    <property type="match status" value="1"/>
</dbReference>
<name>A0A222MUX2_9BACT</name>
<evidence type="ECO:0000256" key="7">
    <source>
        <dbReference type="ARBA" id="ARBA00023157"/>
    </source>
</evidence>
<dbReference type="CDD" id="cd03017">
    <property type="entry name" value="PRX_BCP"/>
    <property type="match status" value="1"/>
</dbReference>
<keyword evidence="7" id="KW-1015">Disulfide bond</keyword>
<proteinExistence type="inferred from homology"/>
<accession>A0A222MUX2</accession>
<keyword evidence="4 17" id="KW-0575">Peroxidase</keyword>
<evidence type="ECO:0000256" key="10">
    <source>
        <dbReference type="ARBA" id="ARBA00038489"/>
    </source>
</evidence>
<dbReference type="PIRSF" id="PIRSF000239">
    <property type="entry name" value="AHPC"/>
    <property type="match status" value="1"/>
</dbReference>
<sequence length="154" mass="17328">MKELSIGDKAPDFALKNSDENLISLKDFLGKKVVIYFYPKDDTPGCTTQACDFTQNYERLRANDIVVIGISPDDSKSHSKFIDKYGLKHILLSDTEKEVIKAYGAWGLKKNYGKEYEGLIRSTFVVDESGKIAKIYKNVKAKGHIDILLKDLAC</sequence>
<evidence type="ECO:0000256" key="2">
    <source>
        <dbReference type="ARBA" id="ARBA00011245"/>
    </source>
</evidence>
<evidence type="ECO:0000256" key="15">
    <source>
        <dbReference type="PIRSR" id="PIRSR000239-1"/>
    </source>
</evidence>
<evidence type="ECO:0000256" key="8">
    <source>
        <dbReference type="ARBA" id="ARBA00023284"/>
    </source>
</evidence>
<dbReference type="NCBIfam" id="NF006960">
    <property type="entry name" value="PRK09437.1"/>
    <property type="match status" value="1"/>
</dbReference>
<dbReference type="Gene3D" id="3.40.30.10">
    <property type="entry name" value="Glutaredoxin"/>
    <property type="match status" value="1"/>
</dbReference>
<dbReference type="GO" id="GO:0034599">
    <property type="term" value="P:cellular response to oxidative stress"/>
    <property type="evidence" value="ECO:0007669"/>
    <property type="project" value="TreeGrafter"/>
</dbReference>
<comment type="function">
    <text evidence="1">Thiol-specific peroxidase that catalyzes the reduction of hydrogen peroxide and organic hydroperoxides to water and alcohols, respectively. Plays a role in cell protection against oxidative stress by detoxifying peroxides and as sensor of hydrogen peroxide-mediated signaling events.</text>
</comment>
<evidence type="ECO:0000313" key="17">
    <source>
        <dbReference type="EMBL" id="ASQ29753.1"/>
    </source>
</evidence>
<evidence type="ECO:0000256" key="13">
    <source>
        <dbReference type="ARBA" id="ARBA00072587"/>
    </source>
</evidence>
<evidence type="ECO:0000259" key="16">
    <source>
        <dbReference type="PROSITE" id="PS51352"/>
    </source>
</evidence>
<dbReference type="RefSeq" id="WP_094324549.1">
    <property type="nucleotide sequence ID" value="NZ_CP022347.1"/>
</dbReference>
<feature type="domain" description="Thioredoxin" evidence="16">
    <location>
        <begin position="4"/>
        <end position="154"/>
    </location>
</feature>
<evidence type="ECO:0000256" key="4">
    <source>
        <dbReference type="ARBA" id="ARBA00022559"/>
    </source>
</evidence>
<dbReference type="PANTHER" id="PTHR42801">
    <property type="entry name" value="THIOREDOXIN-DEPENDENT PEROXIDE REDUCTASE"/>
    <property type="match status" value="1"/>
</dbReference>
<dbReference type="InterPro" id="IPR036249">
    <property type="entry name" value="Thioredoxin-like_sf"/>
</dbReference>
<dbReference type="KEGG" id="cavi:CAV_0080"/>
<evidence type="ECO:0000256" key="14">
    <source>
        <dbReference type="ARBA" id="ARBA00078138"/>
    </source>
</evidence>